<evidence type="ECO:0000256" key="2">
    <source>
        <dbReference type="ARBA" id="ARBA00022679"/>
    </source>
</evidence>
<dbReference type="GO" id="GO:0003964">
    <property type="term" value="F:RNA-directed DNA polymerase activity"/>
    <property type="evidence" value="ECO:0007669"/>
    <property type="project" value="UniProtKB-KW"/>
</dbReference>
<organism evidence="11 12">
    <name type="scientific">Phoenix dactylifera</name>
    <name type="common">Date palm</name>
    <dbReference type="NCBI Taxonomy" id="42345"/>
    <lineage>
        <taxon>Eukaryota</taxon>
        <taxon>Viridiplantae</taxon>
        <taxon>Streptophyta</taxon>
        <taxon>Embryophyta</taxon>
        <taxon>Tracheophyta</taxon>
        <taxon>Spermatophyta</taxon>
        <taxon>Magnoliopsida</taxon>
        <taxon>Liliopsida</taxon>
        <taxon>Arecaceae</taxon>
        <taxon>Coryphoideae</taxon>
        <taxon>Phoeniceae</taxon>
        <taxon>Phoenix</taxon>
    </lineage>
</organism>
<feature type="compositionally biased region" description="Polar residues" evidence="9">
    <location>
        <begin position="233"/>
        <end position="250"/>
    </location>
</feature>
<evidence type="ECO:0000256" key="8">
    <source>
        <dbReference type="SAM" id="Coils"/>
    </source>
</evidence>
<reference evidence="11" key="1">
    <citation type="journal article" date="2019" name="Nat. Commun.">
        <title>Genome-wide association mapping of date palm fruit traits.</title>
        <authorList>
            <person name="Hazzouri K.M."/>
            <person name="Gros-Balthazard M."/>
            <person name="Flowers J.M."/>
            <person name="Copetti D."/>
            <person name="Lemansour A."/>
            <person name="Lebrun M."/>
            <person name="Masmoudi K."/>
            <person name="Ferrand S."/>
            <person name="Dhar M.I."/>
            <person name="Fresquez Z.A."/>
            <person name="Rosas U."/>
            <person name="Zhang J."/>
            <person name="Talag J."/>
            <person name="Lee S."/>
            <person name="Kudrna D."/>
            <person name="Powell R.F."/>
            <person name="Leitch I.J."/>
            <person name="Krueger R.R."/>
            <person name="Wing R.A."/>
            <person name="Amiri K.M.A."/>
            <person name="Purugganan M.D."/>
        </authorList>
    </citation>
    <scope>NUCLEOTIDE SEQUENCE [LARGE SCALE GENOMIC DNA]</scope>
    <source>
        <strain evidence="11">cv. Khalas</strain>
    </source>
</reference>
<sequence length="1382" mass="158255">MRQFVEMMCNGEFMNKEPEEAWDYFDLLAENAQAWDTTDKNEKPQKSTNTKGGMYHVKEENDVNLKIANLTRKVEAIELSRANTGKTPTIDESICEICESNAHLTKDCPTIPAFQEVLHDQANFTNAYKRPFPETYNPSWRNHPNFSWRHGPTANESQGNSIPYVPPHKRSLEDTLQAFMQGQTQINQNTMQSLQELKNSVGRIEAQLNVREKGTFPAQPQSNPKGQHEVHEASSSQPKIEQVKSVTTLRSGKIINKEIPTKDDKPKKSIEKNDEDDNEQNDPILHHKIVAPFPQRLLAAKKGIPDQEILEIFKQVKINIPLLDAIKQIPSYAKFLKDLCTIKRKLCVQKKAFLTEQVSAILKHNTPPKYKDPGCPTISCIIGNFRIQRALLDLGASVNLLPYSVYEQLGLGELKPTKVTLQLADRSIKIPRGIVEDVLVQVDKFYFPVDFIVLDTQPVMNCTTPIPVILGRPFLATSNALINCRNGIMKMSFGNMTIDFNIFNICKQPDNDNENDEIHGVNLIDSIVEDVLVPSLSSDPLETCLTHFGNTDINQNFREISAILDSAPLLDTDRWKSRFEELPTRNNSPLPSSVQAPKLELKPLPSELKYAYLGQEETFPVIISSQLEQNQELKLLEILKEHKGALGWTIADIKGISPSICTHRIHLEADAKPSRQPQRRLNPNMKDVVRAEVLKLLDAGMIYPISDSKWVSPTQVVPKKSGVTVVKNANNELVPTRVPTRIEVDKAKIDLIANLPNPKTIKDIRSFLGHAGFYRRFIKDFSSISKPLCNLLQKETQFVWSEECQKAFDKLKSLLTSAPIMQPPDWSLPFEIMCDASEYAVGVVLGQRKERKPYVIYYASKTLNSAQMNYTTTEKELLTVVFALEKFRSYLIGSKIIIYTDHAALKYLLSKKDAKARLLRWILLLQEFFLEIRDKKRVENVVADHLSRLTFPDSLDNSPIKDTFPDEQLFEITSSPWFADIANFLVTGELPSHWNKQDKRKFLTEIKNFFWDDPYLFKYCPDQIIRRCVPNDEFISVISFCHSEACGGHFSAKKTAAKILQCGFYWPTLFKDSHNFCKACERCQKLGGITRRNMMPLNPILIIEIFDCWGIDFMGPFPPSFGNLYILVAVDYVSKWIEAIPCKHNDHKTVLKFLKENILSRFGTPRAIISDGGSHFCNKPFEALMRKYGITHKIATPYHPQTSGQVEVSNRSIKNILEKTVNPNRKDWSLRLTDALWAYHTAFKTPIGMSSYRLIFGKPCHLPVELEHRAYWAIKRFNFDMDKASSLRKLQLNELEEIRNEAYENVRIYKNKMKVFHDRNIMRKIFEPSQKVLLYNSRLHLFPEKLRSRWTGPFIVKTVYPYGTVEIENPNTGNIFKVNGQR</sequence>
<dbReference type="Proteomes" id="UP000228380">
    <property type="component" value="Chromosome 6"/>
</dbReference>
<dbReference type="GO" id="GO:0015074">
    <property type="term" value="P:DNA integration"/>
    <property type="evidence" value="ECO:0007669"/>
    <property type="project" value="InterPro"/>
</dbReference>
<reference evidence="12" key="2">
    <citation type="submission" date="2025-08" db="UniProtKB">
        <authorList>
            <consortium name="RefSeq"/>
        </authorList>
    </citation>
    <scope>IDENTIFICATION</scope>
    <source>
        <tissue evidence="12">Young leaves</tissue>
    </source>
</reference>
<proteinExistence type="predicted"/>
<dbReference type="SUPFAM" id="SSF53098">
    <property type="entry name" value="Ribonuclease H-like"/>
    <property type="match status" value="1"/>
</dbReference>
<dbReference type="GO" id="GO:0003676">
    <property type="term" value="F:nucleic acid binding"/>
    <property type="evidence" value="ECO:0007669"/>
    <property type="project" value="InterPro"/>
</dbReference>
<evidence type="ECO:0000256" key="6">
    <source>
        <dbReference type="ARBA" id="ARBA00022801"/>
    </source>
</evidence>
<keyword evidence="5" id="KW-0255">Endonuclease</keyword>
<dbReference type="Gene3D" id="2.40.70.10">
    <property type="entry name" value="Acid Proteases"/>
    <property type="match status" value="1"/>
</dbReference>
<dbReference type="Gene3D" id="3.30.420.10">
    <property type="entry name" value="Ribonuclease H-like superfamily/Ribonuclease H"/>
    <property type="match status" value="1"/>
</dbReference>
<protein>
    <recommendedName>
        <fullName evidence="1">RNA-directed DNA polymerase</fullName>
        <ecNumber evidence="1">2.7.7.49</ecNumber>
    </recommendedName>
</protein>
<dbReference type="EC" id="2.7.7.49" evidence="1"/>
<keyword evidence="2" id="KW-0808">Transferase</keyword>
<gene>
    <name evidence="12" type="primary">LOC120111187</name>
</gene>
<dbReference type="Pfam" id="PF00665">
    <property type="entry name" value="rve"/>
    <property type="match status" value="1"/>
</dbReference>
<dbReference type="SUPFAM" id="SSF50630">
    <property type="entry name" value="Acid proteases"/>
    <property type="match status" value="1"/>
</dbReference>
<dbReference type="Gene3D" id="3.30.70.270">
    <property type="match status" value="1"/>
</dbReference>
<dbReference type="InterPro" id="IPR041373">
    <property type="entry name" value="RT_RNaseH"/>
</dbReference>
<dbReference type="CDD" id="cd09274">
    <property type="entry name" value="RNase_HI_RT_Ty3"/>
    <property type="match status" value="1"/>
</dbReference>
<dbReference type="SUPFAM" id="SSF56672">
    <property type="entry name" value="DNA/RNA polymerases"/>
    <property type="match status" value="1"/>
</dbReference>
<dbReference type="PROSITE" id="PS50994">
    <property type="entry name" value="INTEGRASE"/>
    <property type="match status" value="1"/>
</dbReference>
<evidence type="ECO:0000256" key="9">
    <source>
        <dbReference type="SAM" id="MobiDB-lite"/>
    </source>
</evidence>
<dbReference type="PANTHER" id="PTHR37984">
    <property type="entry name" value="PROTEIN CBG26694"/>
    <property type="match status" value="1"/>
</dbReference>
<feature type="coiled-coil region" evidence="8">
    <location>
        <begin position="1281"/>
        <end position="1312"/>
    </location>
</feature>
<name>A0A8B9AK57_PHODC</name>
<evidence type="ECO:0000256" key="5">
    <source>
        <dbReference type="ARBA" id="ARBA00022759"/>
    </source>
</evidence>
<evidence type="ECO:0000313" key="12">
    <source>
        <dbReference type="RefSeq" id="XP_038983674.1"/>
    </source>
</evidence>
<dbReference type="GO" id="GO:0016787">
    <property type="term" value="F:hydrolase activity"/>
    <property type="evidence" value="ECO:0007669"/>
    <property type="project" value="UniProtKB-KW"/>
</dbReference>
<dbReference type="GO" id="GO:0004519">
    <property type="term" value="F:endonuclease activity"/>
    <property type="evidence" value="ECO:0007669"/>
    <property type="project" value="UniProtKB-KW"/>
</dbReference>
<feature type="compositionally biased region" description="Basic and acidic residues" evidence="9">
    <location>
        <begin position="255"/>
        <end position="272"/>
    </location>
</feature>
<dbReference type="InterPro" id="IPR050951">
    <property type="entry name" value="Retrovirus_Pol_polyprotein"/>
</dbReference>
<dbReference type="FunFam" id="3.30.70.270:FF:000020">
    <property type="entry name" value="Transposon Tf2-6 polyprotein-like Protein"/>
    <property type="match status" value="1"/>
</dbReference>
<dbReference type="CDD" id="cd00303">
    <property type="entry name" value="retropepsin_like"/>
    <property type="match status" value="1"/>
</dbReference>
<keyword evidence="4" id="KW-0540">Nuclease</keyword>
<dbReference type="Pfam" id="PF17917">
    <property type="entry name" value="RT_RNaseH"/>
    <property type="match status" value="1"/>
</dbReference>
<evidence type="ECO:0000256" key="4">
    <source>
        <dbReference type="ARBA" id="ARBA00022722"/>
    </source>
</evidence>
<dbReference type="Gene3D" id="1.10.340.70">
    <property type="match status" value="1"/>
</dbReference>
<feature type="domain" description="Integrase catalytic" evidence="10">
    <location>
        <begin position="1095"/>
        <end position="1271"/>
    </location>
</feature>
<dbReference type="InterPro" id="IPR036397">
    <property type="entry name" value="RNaseH_sf"/>
</dbReference>
<dbReference type="InterPro" id="IPR041588">
    <property type="entry name" value="Integrase_H2C2"/>
</dbReference>
<keyword evidence="11" id="KW-1185">Reference proteome</keyword>
<keyword evidence="7" id="KW-0695">RNA-directed DNA polymerase</keyword>
<dbReference type="GeneID" id="120111187"/>
<dbReference type="InterPro" id="IPR012337">
    <property type="entry name" value="RNaseH-like_sf"/>
</dbReference>
<feature type="region of interest" description="Disordered" evidence="9">
    <location>
        <begin position="215"/>
        <end position="284"/>
    </location>
</feature>
<dbReference type="KEGG" id="pda:120111187"/>
<dbReference type="InterPro" id="IPR043128">
    <property type="entry name" value="Rev_trsase/Diguanyl_cyclase"/>
</dbReference>
<dbReference type="Gene3D" id="3.10.10.10">
    <property type="entry name" value="HIV Type 1 Reverse Transcriptase, subunit A, domain 1"/>
    <property type="match status" value="1"/>
</dbReference>
<dbReference type="PANTHER" id="PTHR37984:SF5">
    <property type="entry name" value="PROTEIN NYNRIN-LIKE"/>
    <property type="match status" value="1"/>
</dbReference>
<dbReference type="OrthoDB" id="783080at2759"/>
<keyword evidence="8" id="KW-0175">Coiled coil</keyword>
<evidence type="ECO:0000256" key="3">
    <source>
        <dbReference type="ARBA" id="ARBA00022695"/>
    </source>
</evidence>
<evidence type="ECO:0000313" key="11">
    <source>
        <dbReference type="Proteomes" id="UP000228380"/>
    </source>
</evidence>
<dbReference type="InterPro" id="IPR021109">
    <property type="entry name" value="Peptidase_aspartic_dom_sf"/>
</dbReference>
<accession>A0A8B9AK57</accession>
<dbReference type="FunFam" id="3.10.20.370:FF:000001">
    <property type="entry name" value="Retrovirus-related Pol polyprotein from transposon 17.6-like protein"/>
    <property type="match status" value="1"/>
</dbReference>
<evidence type="ECO:0000256" key="1">
    <source>
        <dbReference type="ARBA" id="ARBA00012493"/>
    </source>
</evidence>
<keyword evidence="3" id="KW-0548">Nucleotidyltransferase</keyword>
<dbReference type="InterPro" id="IPR043502">
    <property type="entry name" value="DNA/RNA_pol_sf"/>
</dbReference>
<dbReference type="InterPro" id="IPR001584">
    <property type="entry name" value="Integrase_cat-core"/>
</dbReference>
<keyword evidence="6" id="KW-0378">Hydrolase</keyword>
<dbReference type="RefSeq" id="XP_038983674.1">
    <property type="nucleotide sequence ID" value="XM_039127746.1"/>
</dbReference>
<dbReference type="Pfam" id="PF17921">
    <property type="entry name" value="Integrase_H2C2"/>
    <property type="match status" value="1"/>
</dbReference>
<evidence type="ECO:0000256" key="7">
    <source>
        <dbReference type="ARBA" id="ARBA00022918"/>
    </source>
</evidence>
<evidence type="ECO:0000259" key="10">
    <source>
        <dbReference type="PROSITE" id="PS50994"/>
    </source>
</evidence>